<protein>
    <submittedName>
        <fullName evidence="2">Carbohydrate ABC transporter substrate-binding protein</fullName>
    </submittedName>
</protein>
<reference evidence="2 3" key="1">
    <citation type="submission" date="2019-09" db="EMBL/GenBank/DDBJ databases">
        <title>Genome sequencing of strain KACC 19306.</title>
        <authorList>
            <person name="Heo J."/>
            <person name="Kim S.-J."/>
            <person name="Kim J.-S."/>
            <person name="Hong S.-B."/>
            <person name="Kwon S.-W."/>
        </authorList>
    </citation>
    <scope>NUCLEOTIDE SEQUENCE [LARGE SCALE GENOMIC DNA]</scope>
    <source>
        <strain evidence="2 3">KACC 19306</strain>
    </source>
</reference>
<keyword evidence="1" id="KW-0732">Signal</keyword>
<dbReference type="PANTHER" id="PTHR43649">
    <property type="entry name" value="ARABINOSE-BINDING PROTEIN-RELATED"/>
    <property type="match status" value="1"/>
</dbReference>
<dbReference type="OrthoDB" id="3226017at2"/>
<dbReference type="PANTHER" id="PTHR43649:SF32">
    <property type="entry name" value="SUGAR BINDING SECRETED PROTEIN"/>
    <property type="match status" value="1"/>
</dbReference>
<dbReference type="SUPFAM" id="SSF53850">
    <property type="entry name" value="Periplasmic binding protein-like II"/>
    <property type="match status" value="1"/>
</dbReference>
<evidence type="ECO:0000256" key="1">
    <source>
        <dbReference type="SAM" id="SignalP"/>
    </source>
</evidence>
<dbReference type="PROSITE" id="PS51257">
    <property type="entry name" value="PROKAR_LIPOPROTEIN"/>
    <property type="match status" value="1"/>
</dbReference>
<sequence length="435" mass="46091">MKLSRRTRAVAAVAGAASIALLATACSNGGGGEGGGEGEEVTLTITTFGTFGYDDLYKEYEAANPGVKIEATNIDTGGNARTDAFTKIAAGSGLSDIVAIEEGWLGAIMEVSDQFVDLRDFGIEDRKADWVDWKYEQATDPDGRVIGYGTDIGPTGICYNGKLFEAAGLPSDREEVATLLEGDWAHYFDIGRQYQQATGKAWYDHSGFVWNSIVNQLPEGYYTSDGELNVEDNAELKENFDLLGSAIGDGLSAAQSAWDWNGGKSFVDGTFATFVCPGWMLGVVQGNTEAGGGDATTGWDFADVFPGGAGNWGGAFLSVPETSAHKEAAAALADWLTQPEQQVKQFEAAGTFPSTVKAQEELAANPTPNEFFNDAPVGQILAGRAEGVVAQFKGPDDSVIQENVFGPPLSALDRGEVDTATAWDQAIELLHELVD</sequence>
<dbReference type="Gene3D" id="3.40.190.10">
    <property type="entry name" value="Periplasmic binding protein-like II"/>
    <property type="match status" value="1"/>
</dbReference>
<accession>A0A5C1YHJ4</accession>
<evidence type="ECO:0000313" key="3">
    <source>
        <dbReference type="Proteomes" id="UP000324678"/>
    </source>
</evidence>
<dbReference type="EMBL" id="CP043505">
    <property type="protein sequence ID" value="QEO14232.1"/>
    <property type="molecule type" value="Genomic_DNA"/>
</dbReference>
<dbReference type="InterPro" id="IPR006059">
    <property type="entry name" value="SBP"/>
</dbReference>
<dbReference type="AlphaFoldDB" id="A0A5C1YHJ4"/>
<dbReference type="RefSeq" id="WP_149160253.1">
    <property type="nucleotide sequence ID" value="NZ_CP043505.1"/>
</dbReference>
<keyword evidence="3" id="KW-1185">Reference proteome</keyword>
<dbReference type="InterPro" id="IPR050490">
    <property type="entry name" value="Bact_solute-bd_prot1"/>
</dbReference>
<gene>
    <name evidence="2" type="ORF">FLP10_07235</name>
</gene>
<dbReference type="Proteomes" id="UP000324678">
    <property type="component" value="Chromosome"/>
</dbReference>
<dbReference type="Pfam" id="PF13416">
    <property type="entry name" value="SBP_bac_8"/>
    <property type="match status" value="1"/>
</dbReference>
<dbReference type="KEGG" id="ail:FLP10_07235"/>
<feature type="signal peptide" evidence="1">
    <location>
        <begin position="1"/>
        <end position="25"/>
    </location>
</feature>
<feature type="chain" id="PRO_5023071182" evidence="1">
    <location>
        <begin position="26"/>
        <end position="435"/>
    </location>
</feature>
<proteinExistence type="predicted"/>
<name>A0A5C1YHJ4_9MICO</name>
<evidence type="ECO:0000313" key="2">
    <source>
        <dbReference type="EMBL" id="QEO14232.1"/>
    </source>
</evidence>
<organism evidence="2 3">
    <name type="scientific">Agromyces intestinalis</name>
    <dbReference type="NCBI Taxonomy" id="2592652"/>
    <lineage>
        <taxon>Bacteria</taxon>
        <taxon>Bacillati</taxon>
        <taxon>Actinomycetota</taxon>
        <taxon>Actinomycetes</taxon>
        <taxon>Micrococcales</taxon>
        <taxon>Microbacteriaceae</taxon>
        <taxon>Agromyces</taxon>
    </lineage>
</organism>